<evidence type="ECO:0000313" key="2">
    <source>
        <dbReference type="EMBL" id="KAK7612885.1"/>
    </source>
</evidence>
<dbReference type="PANTHER" id="PTHR47561">
    <property type="entry name" value="POLYSACCHARIDE DEACETYLASE FAMILY PROTEIN (AFU_ORTHOLOGUE AFUA_6G05030)"/>
    <property type="match status" value="1"/>
</dbReference>
<dbReference type="Proteomes" id="UP001367316">
    <property type="component" value="Unassembled WGS sequence"/>
</dbReference>
<name>A0ABR1NCG8_9PEZI</name>
<dbReference type="PROSITE" id="PS51677">
    <property type="entry name" value="NODB"/>
    <property type="match status" value="1"/>
</dbReference>
<dbReference type="SUPFAM" id="SSF88713">
    <property type="entry name" value="Glycoside hydrolase/deacetylase"/>
    <property type="match status" value="1"/>
</dbReference>
<feature type="non-terminal residue" evidence="2">
    <location>
        <position position="189"/>
    </location>
</feature>
<feature type="non-terminal residue" evidence="2">
    <location>
        <position position="1"/>
    </location>
</feature>
<dbReference type="InterPro" id="IPR011330">
    <property type="entry name" value="Glyco_hydro/deAcase_b/a-brl"/>
</dbReference>
<dbReference type="PANTHER" id="PTHR47561:SF1">
    <property type="entry name" value="POLYSACCHARIDE DEACETYLASE FAMILY PROTEIN (AFU_ORTHOLOGUE AFUA_6G05030)"/>
    <property type="match status" value="1"/>
</dbReference>
<sequence length="189" mass="21492">SNFPRINMGNGSTADLSNVSRGVFGATVGVDRLLKLFDKNEIKASWFARAHTIESFPEQMAKIRDAGHEIGLHDYSDESVKSTLTAQQQYDTLTKSIDILTKFVGRKPLGNTAPIWFTSKEVIPQFQELGIVYDHSFVHYDLQPYWAPHSSHEWIDVDLKKEANSWMKPMTRLRPSQVVEIPSNWNLGD</sequence>
<dbReference type="EMBL" id="JBBPBF010000008">
    <property type="protein sequence ID" value="KAK7612885.1"/>
    <property type="molecule type" value="Genomic_DNA"/>
</dbReference>
<feature type="domain" description="NodB homology" evidence="1">
    <location>
        <begin position="16"/>
        <end position="189"/>
    </location>
</feature>
<comment type="caution">
    <text evidence="2">The sequence shown here is derived from an EMBL/GenBank/DDBJ whole genome shotgun (WGS) entry which is preliminary data.</text>
</comment>
<accession>A0ABR1NCG8</accession>
<organism evidence="2 3">
    <name type="scientific">Phyllosticta paracitricarpa</name>
    <dbReference type="NCBI Taxonomy" id="2016321"/>
    <lineage>
        <taxon>Eukaryota</taxon>
        <taxon>Fungi</taxon>
        <taxon>Dikarya</taxon>
        <taxon>Ascomycota</taxon>
        <taxon>Pezizomycotina</taxon>
        <taxon>Dothideomycetes</taxon>
        <taxon>Dothideomycetes incertae sedis</taxon>
        <taxon>Botryosphaeriales</taxon>
        <taxon>Phyllostictaceae</taxon>
        <taxon>Phyllosticta</taxon>
    </lineage>
</organism>
<evidence type="ECO:0000259" key="1">
    <source>
        <dbReference type="PROSITE" id="PS51677"/>
    </source>
</evidence>
<reference evidence="2 3" key="1">
    <citation type="submission" date="2024-04" db="EMBL/GenBank/DDBJ databases">
        <title>Phyllosticta paracitricarpa is synonymous to the EU quarantine fungus P. citricarpa based on phylogenomic analyses.</title>
        <authorList>
            <consortium name="Lawrence Berkeley National Laboratory"/>
            <person name="Van ingen-buijs V.A."/>
            <person name="Van westerhoven A.C."/>
            <person name="Haridas S."/>
            <person name="Skiadas P."/>
            <person name="Martin F."/>
            <person name="Groenewald J.Z."/>
            <person name="Crous P.W."/>
            <person name="Seidl M.F."/>
        </authorList>
    </citation>
    <scope>NUCLEOTIDE SEQUENCE [LARGE SCALE GENOMIC DNA]</scope>
    <source>
        <strain evidence="2 3">CBS 141358</strain>
    </source>
</reference>
<proteinExistence type="predicted"/>
<keyword evidence="3" id="KW-1185">Reference proteome</keyword>
<dbReference type="InterPro" id="IPR002509">
    <property type="entry name" value="NODB_dom"/>
</dbReference>
<dbReference type="Pfam" id="PF01522">
    <property type="entry name" value="Polysacc_deac_1"/>
    <property type="match status" value="1"/>
</dbReference>
<evidence type="ECO:0000313" key="3">
    <source>
        <dbReference type="Proteomes" id="UP001367316"/>
    </source>
</evidence>
<protein>
    <recommendedName>
        <fullName evidence="1">NodB homology domain-containing protein</fullName>
    </recommendedName>
</protein>
<dbReference type="Gene3D" id="3.20.20.370">
    <property type="entry name" value="Glycoside hydrolase/deacetylase"/>
    <property type="match status" value="1"/>
</dbReference>
<gene>
    <name evidence="2" type="ORF">JOL62DRAFT_482802</name>
</gene>